<dbReference type="OrthoDB" id="5320532at2759"/>
<evidence type="ECO:0000256" key="1">
    <source>
        <dbReference type="SAM" id="Coils"/>
    </source>
</evidence>
<proteinExistence type="predicted"/>
<feature type="region of interest" description="Disordered" evidence="2">
    <location>
        <begin position="130"/>
        <end position="306"/>
    </location>
</feature>
<evidence type="ECO:0000313" key="4">
    <source>
        <dbReference type="Proteomes" id="UP000800235"/>
    </source>
</evidence>
<accession>A0A9P4TTL9</accession>
<sequence>MMLSLPLVIPHDDLWLNSTNRQHQQHASPSDLSSSQSNPQSQSQAQAQASRRATPNGATFRSQLALLAADENAIEQRKLNVRRFGATWLRPPGVMKTFQARMDEEQERAEQAELTRREAQMLEMANAAVAEGAQAAGDGEEEEEEERDLDAEVPEAEDVGDDESEEVSNADMTFNEESLLEGSVDDDGREELEMEDAELDGRLQDERDLGHERNLDDSVPEAGSYQHTDTEEEDDSSDSAEDSNEEQERRLPTLPGNGRPRMPMASEASEILGSSSFVGSSPAMGRGPAGSNAFRNRMMPRRGGRP</sequence>
<feature type="compositionally biased region" description="Acidic residues" evidence="2">
    <location>
        <begin position="230"/>
        <end position="245"/>
    </location>
</feature>
<keyword evidence="4" id="KW-1185">Reference proteome</keyword>
<feature type="compositionally biased region" description="Low complexity" evidence="2">
    <location>
        <begin position="25"/>
        <end position="50"/>
    </location>
</feature>
<reference evidence="3" key="1">
    <citation type="journal article" date="2020" name="Stud. Mycol.">
        <title>101 Dothideomycetes genomes: a test case for predicting lifestyles and emergence of pathogens.</title>
        <authorList>
            <person name="Haridas S."/>
            <person name="Albert R."/>
            <person name="Binder M."/>
            <person name="Bloem J."/>
            <person name="Labutti K."/>
            <person name="Salamov A."/>
            <person name="Andreopoulos B."/>
            <person name="Baker S."/>
            <person name="Barry K."/>
            <person name="Bills G."/>
            <person name="Bluhm B."/>
            <person name="Cannon C."/>
            <person name="Castanera R."/>
            <person name="Culley D."/>
            <person name="Daum C."/>
            <person name="Ezra D."/>
            <person name="Gonzalez J."/>
            <person name="Henrissat B."/>
            <person name="Kuo A."/>
            <person name="Liang C."/>
            <person name="Lipzen A."/>
            <person name="Lutzoni F."/>
            <person name="Magnuson J."/>
            <person name="Mondo S."/>
            <person name="Nolan M."/>
            <person name="Ohm R."/>
            <person name="Pangilinan J."/>
            <person name="Park H.-J."/>
            <person name="Ramirez L."/>
            <person name="Alfaro M."/>
            <person name="Sun H."/>
            <person name="Tritt A."/>
            <person name="Yoshinaga Y."/>
            <person name="Zwiers L.-H."/>
            <person name="Turgeon B."/>
            <person name="Goodwin S."/>
            <person name="Spatafora J."/>
            <person name="Crous P."/>
            <person name="Grigoriev I."/>
        </authorList>
    </citation>
    <scope>NUCLEOTIDE SEQUENCE</scope>
    <source>
        <strain evidence="3">CBS 130266</strain>
    </source>
</reference>
<name>A0A9P4TTL9_9PEZI</name>
<dbReference type="GO" id="GO:0031145">
    <property type="term" value="P:anaphase-promoting complex-dependent catabolic process"/>
    <property type="evidence" value="ECO:0007669"/>
    <property type="project" value="InterPro"/>
</dbReference>
<dbReference type="AlphaFoldDB" id="A0A9P4TTL9"/>
<feature type="region of interest" description="Disordered" evidence="2">
    <location>
        <begin position="20"/>
        <end position="56"/>
    </location>
</feature>
<gene>
    <name evidence="3" type="ORF">EJ08DRAFT_738753</name>
</gene>
<feature type="compositionally biased region" description="Acidic residues" evidence="2">
    <location>
        <begin position="183"/>
        <end position="198"/>
    </location>
</feature>
<comment type="caution">
    <text evidence="3">The sequence shown here is derived from an EMBL/GenBank/DDBJ whole genome shotgun (WGS) entry which is preliminary data.</text>
</comment>
<evidence type="ECO:0008006" key="5">
    <source>
        <dbReference type="Google" id="ProtNLM"/>
    </source>
</evidence>
<feature type="compositionally biased region" description="Basic and acidic residues" evidence="2">
    <location>
        <begin position="199"/>
        <end position="216"/>
    </location>
</feature>
<dbReference type="GO" id="GO:0005680">
    <property type="term" value="C:anaphase-promoting complex"/>
    <property type="evidence" value="ECO:0007669"/>
    <property type="project" value="InterPro"/>
</dbReference>
<dbReference type="Proteomes" id="UP000800235">
    <property type="component" value="Unassembled WGS sequence"/>
</dbReference>
<dbReference type="EMBL" id="MU007114">
    <property type="protein sequence ID" value="KAF2420025.1"/>
    <property type="molecule type" value="Genomic_DNA"/>
</dbReference>
<evidence type="ECO:0000313" key="3">
    <source>
        <dbReference type="EMBL" id="KAF2420025.1"/>
    </source>
</evidence>
<dbReference type="Pfam" id="PF05841">
    <property type="entry name" value="Apc15p"/>
    <property type="match status" value="1"/>
</dbReference>
<feature type="compositionally biased region" description="Acidic residues" evidence="2">
    <location>
        <begin position="138"/>
        <end position="168"/>
    </location>
</feature>
<organism evidence="3 4">
    <name type="scientific">Tothia fuscella</name>
    <dbReference type="NCBI Taxonomy" id="1048955"/>
    <lineage>
        <taxon>Eukaryota</taxon>
        <taxon>Fungi</taxon>
        <taxon>Dikarya</taxon>
        <taxon>Ascomycota</taxon>
        <taxon>Pezizomycotina</taxon>
        <taxon>Dothideomycetes</taxon>
        <taxon>Pleosporomycetidae</taxon>
        <taxon>Venturiales</taxon>
        <taxon>Cylindrosympodiaceae</taxon>
        <taxon>Tothia</taxon>
    </lineage>
</organism>
<evidence type="ECO:0000256" key="2">
    <source>
        <dbReference type="SAM" id="MobiDB-lite"/>
    </source>
</evidence>
<dbReference type="InterPro" id="IPR008402">
    <property type="entry name" value="APC_su15/mnd2"/>
</dbReference>
<protein>
    <recommendedName>
        <fullName evidence="5">Apc15p protein-domain-containing protein</fullName>
    </recommendedName>
</protein>
<keyword evidence="1" id="KW-0175">Coiled coil</keyword>
<feature type="coiled-coil region" evidence="1">
    <location>
        <begin position="95"/>
        <end position="122"/>
    </location>
</feature>